<feature type="chain" id="PRO_5015624909" evidence="2">
    <location>
        <begin position="21"/>
        <end position="322"/>
    </location>
</feature>
<evidence type="ECO:0000256" key="2">
    <source>
        <dbReference type="SAM" id="SignalP"/>
    </source>
</evidence>
<evidence type="ECO:0000256" key="1">
    <source>
        <dbReference type="ARBA" id="ARBA00022729"/>
    </source>
</evidence>
<reference evidence="3 4" key="1">
    <citation type="submission" date="2018-05" db="EMBL/GenBank/DDBJ databases">
        <title>Genome Sequence of an Efficient Indole-Degrading Bacterium, Alcaligenes sp.YBY.</title>
        <authorList>
            <person name="Yang B."/>
        </authorList>
    </citation>
    <scope>NUCLEOTIDE SEQUENCE [LARGE SCALE GENOMIC DNA]</scope>
    <source>
        <strain evidence="3 4">YBY</strain>
    </source>
</reference>
<sequence length="322" mass="35377">MIKKLLSMACVLALAGTAQAATNWNMSTEQPDNNFLTQNAREFAADIKAATSGELNINVQSNSVLLKRPEVKRGVQQGVVQAGEMLVAAIGNEDPLFEVDSVPFLASSFDQSEKLWKATRPFLAERLDKQGIVLVYGSPWPPQGIYTKKPVEQLSDLAGVRFRAYSPATSRLVSLMGAVPTTVQTPEVPQAFSTGIIDAMLTSPATGVDSQAWDYVKYYYDAQVFIPQSFVIINKRAFQRLPENVQKAVLEAGERAEQRGWAMSREQTSKLTQTMADKGMVVGQLSEKLAGELHSIGQTMTEEWLKKAGADGQKLLDTYRQP</sequence>
<feature type="signal peptide" evidence="2">
    <location>
        <begin position="1"/>
        <end position="20"/>
    </location>
</feature>
<keyword evidence="1 2" id="KW-0732">Signal</keyword>
<proteinExistence type="predicted"/>
<dbReference type="Proteomes" id="UP000245216">
    <property type="component" value="Unassembled WGS sequence"/>
</dbReference>
<dbReference type="GO" id="GO:0055085">
    <property type="term" value="P:transmembrane transport"/>
    <property type="evidence" value="ECO:0007669"/>
    <property type="project" value="InterPro"/>
</dbReference>
<name>A0A2U2BFQ2_ALCFA</name>
<dbReference type="PANTHER" id="PTHR33376:SF4">
    <property type="entry name" value="SIALIC ACID-BINDING PERIPLASMIC PROTEIN SIAP"/>
    <property type="match status" value="1"/>
</dbReference>
<dbReference type="Pfam" id="PF03480">
    <property type="entry name" value="DctP"/>
    <property type="match status" value="1"/>
</dbReference>
<dbReference type="STRING" id="511.UZ73_09765"/>
<dbReference type="AlphaFoldDB" id="A0A2U2BFQ2"/>
<accession>A0A2U2BFQ2</accession>
<evidence type="ECO:0000313" key="4">
    <source>
        <dbReference type="Proteomes" id="UP000245216"/>
    </source>
</evidence>
<protein>
    <submittedName>
        <fullName evidence="3">C4-dicarboxylate ABC transporter substrate-binding protein</fullName>
    </submittedName>
</protein>
<dbReference type="PANTHER" id="PTHR33376">
    <property type="match status" value="1"/>
</dbReference>
<comment type="caution">
    <text evidence="3">The sequence shown here is derived from an EMBL/GenBank/DDBJ whole genome shotgun (WGS) entry which is preliminary data.</text>
</comment>
<dbReference type="InterPro" id="IPR018389">
    <property type="entry name" value="DctP_fam"/>
</dbReference>
<evidence type="ECO:0000313" key="3">
    <source>
        <dbReference type="EMBL" id="PWE12822.1"/>
    </source>
</evidence>
<dbReference type="InterPro" id="IPR038404">
    <property type="entry name" value="TRAP_DctP_sf"/>
</dbReference>
<dbReference type="Gene3D" id="3.40.190.170">
    <property type="entry name" value="Bacterial extracellular solute-binding protein, family 7"/>
    <property type="match status" value="1"/>
</dbReference>
<dbReference type="EMBL" id="QEXO01000005">
    <property type="protein sequence ID" value="PWE12822.1"/>
    <property type="molecule type" value="Genomic_DNA"/>
</dbReference>
<reference evidence="3 4" key="2">
    <citation type="submission" date="2018-05" db="EMBL/GenBank/DDBJ databases">
        <authorList>
            <person name="Lanie J.A."/>
            <person name="Ng W.-L."/>
            <person name="Kazmierczak K.M."/>
            <person name="Andrzejewski T.M."/>
            <person name="Davidsen T.M."/>
            <person name="Wayne K.J."/>
            <person name="Tettelin H."/>
            <person name="Glass J.I."/>
            <person name="Rusch D."/>
            <person name="Podicherti R."/>
            <person name="Tsui H.-C.T."/>
            <person name="Winkler M.E."/>
        </authorList>
    </citation>
    <scope>NUCLEOTIDE SEQUENCE [LARGE SCALE GENOMIC DNA]</scope>
    <source>
        <strain evidence="3 4">YBY</strain>
    </source>
</reference>
<dbReference type="CDD" id="cd13602">
    <property type="entry name" value="PBP2_TRAP_BpDctp6_7"/>
    <property type="match status" value="1"/>
</dbReference>
<dbReference type="RefSeq" id="WP_109089890.1">
    <property type="nucleotide sequence ID" value="NZ_QEXO01000005.1"/>
</dbReference>
<gene>
    <name evidence="3" type="ORF">DF183_18855</name>
</gene>
<dbReference type="NCBIfam" id="NF037995">
    <property type="entry name" value="TRAP_S1"/>
    <property type="match status" value="1"/>
</dbReference>
<organism evidence="3 4">
    <name type="scientific">Alcaligenes faecalis</name>
    <dbReference type="NCBI Taxonomy" id="511"/>
    <lineage>
        <taxon>Bacteria</taxon>
        <taxon>Pseudomonadati</taxon>
        <taxon>Pseudomonadota</taxon>
        <taxon>Betaproteobacteria</taxon>
        <taxon>Burkholderiales</taxon>
        <taxon>Alcaligenaceae</taxon>
        <taxon>Alcaligenes</taxon>
    </lineage>
</organism>